<dbReference type="Proteomes" id="UP000828251">
    <property type="component" value="Unassembled WGS sequence"/>
</dbReference>
<evidence type="ECO:0000313" key="1">
    <source>
        <dbReference type="EMBL" id="KAH1031562.1"/>
    </source>
</evidence>
<comment type="caution">
    <text evidence="1">The sequence shown here is derived from an EMBL/GenBank/DDBJ whole genome shotgun (WGS) entry which is preliminary data.</text>
</comment>
<name>A0A9D3U7X4_9ROSI</name>
<protein>
    <submittedName>
        <fullName evidence="1">Uncharacterized protein</fullName>
    </submittedName>
</protein>
<organism evidence="1 2">
    <name type="scientific">Gossypium stocksii</name>
    <dbReference type="NCBI Taxonomy" id="47602"/>
    <lineage>
        <taxon>Eukaryota</taxon>
        <taxon>Viridiplantae</taxon>
        <taxon>Streptophyta</taxon>
        <taxon>Embryophyta</taxon>
        <taxon>Tracheophyta</taxon>
        <taxon>Spermatophyta</taxon>
        <taxon>Magnoliopsida</taxon>
        <taxon>eudicotyledons</taxon>
        <taxon>Gunneridae</taxon>
        <taxon>Pentapetalae</taxon>
        <taxon>rosids</taxon>
        <taxon>malvids</taxon>
        <taxon>Malvales</taxon>
        <taxon>Malvaceae</taxon>
        <taxon>Malvoideae</taxon>
        <taxon>Gossypium</taxon>
    </lineage>
</organism>
<gene>
    <name evidence="1" type="ORF">J1N35_043736</name>
</gene>
<dbReference type="EMBL" id="JAIQCV010000013">
    <property type="protein sequence ID" value="KAH1031562.1"/>
    <property type="molecule type" value="Genomic_DNA"/>
</dbReference>
<proteinExistence type="predicted"/>
<reference evidence="1 2" key="1">
    <citation type="journal article" date="2021" name="Plant Biotechnol. J.">
        <title>Multi-omics assisted identification of the key and species-specific regulatory components of drought-tolerant mechanisms in Gossypium stocksii.</title>
        <authorList>
            <person name="Yu D."/>
            <person name="Ke L."/>
            <person name="Zhang D."/>
            <person name="Wu Y."/>
            <person name="Sun Y."/>
            <person name="Mei J."/>
            <person name="Sun J."/>
            <person name="Sun Y."/>
        </authorList>
    </citation>
    <scope>NUCLEOTIDE SEQUENCE [LARGE SCALE GENOMIC DNA]</scope>
    <source>
        <strain evidence="2">cv. E1</strain>
        <tissue evidence="1">Leaf</tissue>
    </source>
</reference>
<dbReference type="AlphaFoldDB" id="A0A9D3U7X4"/>
<keyword evidence="2" id="KW-1185">Reference proteome</keyword>
<feature type="non-terminal residue" evidence="1">
    <location>
        <position position="53"/>
    </location>
</feature>
<accession>A0A9D3U7X4</accession>
<evidence type="ECO:0000313" key="2">
    <source>
        <dbReference type="Proteomes" id="UP000828251"/>
    </source>
</evidence>
<feature type="non-terminal residue" evidence="1">
    <location>
        <position position="1"/>
    </location>
</feature>
<sequence length="53" mass="6238">RFQRFGATISQYFAIVLEKVSRMIINLIAPEDHFFISIPGQIHNDSIYMPHFK</sequence>